<keyword evidence="4" id="KW-1185">Reference proteome</keyword>
<dbReference type="AlphaFoldDB" id="A0ABD2NIP1"/>
<evidence type="ECO:0000313" key="4">
    <source>
        <dbReference type="Proteomes" id="UP001516400"/>
    </source>
</evidence>
<feature type="coiled-coil region" evidence="1">
    <location>
        <begin position="86"/>
        <end position="113"/>
    </location>
</feature>
<gene>
    <name evidence="3" type="ORF">HHI36_016154</name>
</gene>
<keyword evidence="1" id="KW-0175">Coiled coil</keyword>
<proteinExistence type="predicted"/>
<accession>A0ABD2NIP1</accession>
<evidence type="ECO:0000256" key="2">
    <source>
        <dbReference type="SAM" id="MobiDB-lite"/>
    </source>
</evidence>
<feature type="region of interest" description="Disordered" evidence="2">
    <location>
        <begin position="244"/>
        <end position="270"/>
    </location>
</feature>
<sequence length="270" mass="31294">MNLDLLSKNKQKVIDYKNVLKSNNISIINKINKQSITRINRKGEDTIIDHVLTNRNQNGFSEIILKDTPLSIYKSIEFEMNVKSMKKSLIKKYKQTKTDYNKLKELLDMELKEKGTTSFKELQEIMIKLLSETTIVTTKKYASTEKEGWMTRIIYEKIKQRNKVYKSMAKRELFKNQLQSAEGNSKKLWSIIKNLENEEHLQANDIRELESEDGTVTTCRKQISTILNNHFVTVGANLAKKINSHNPGRLEEKSDESPPSTCGQQHPKRS</sequence>
<reference evidence="3 4" key="1">
    <citation type="journal article" date="2021" name="BMC Biol.">
        <title>Horizontally acquired antibacterial genes associated with adaptive radiation of ladybird beetles.</title>
        <authorList>
            <person name="Li H.S."/>
            <person name="Tang X.F."/>
            <person name="Huang Y.H."/>
            <person name="Xu Z.Y."/>
            <person name="Chen M.L."/>
            <person name="Du X.Y."/>
            <person name="Qiu B.Y."/>
            <person name="Chen P.T."/>
            <person name="Zhang W."/>
            <person name="Slipinski A."/>
            <person name="Escalona H.E."/>
            <person name="Waterhouse R.M."/>
            <person name="Zwick A."/>
            <person name="Pang H."/>
        </authorList>
    </citation>
    <scope>NUCLEOTIDE SEQUENCE [LARGE SCALE GENOMIC DNA]</scope>
    <source>
        <strain evidence="3">SYSU2018</strain>
    </source>
</reference>
<organism evidence="3 4">
    <name type="scientific">Cryptolaemus montrouzieri</name>
    <dbReference type="NCBI Taxonomy" id="559131"/>
    <lineage>
        <taxon>Eukaryota</taxon>
        <taxon>Metazoa</taxon>
        <taxon>Ecdysozoa</taxon>
        <taxon>Arthropoda</taxon>
        <taxon>Hexapoda</taxon>
        <taxon>Insecta</taxon>
        <taxon>Pterygota</taxon>
        <taxon>Neoptera</taxon>
        <taxon>Endopterygota</taxon>
        <taxon>Coleoptera</taxon>
        <taxon>Polyphaga</taxon>
        <taxon>Cucujiformia</taxon>
        <taxon>Coccinelloidea</taxon>
        <taxon>Coccinellidae</taxon>
        <taxon>Scymninae</taxon>
        <taxon>Scymnini</taxon>
        <taxon>Cryptolaemus</taxon>
    </lineage>
</organism>
<evidence type="ECO:0000256" key="1">
    <source>
        <dbReference type="SAM" id="Coils"/>
    </source>
</evidence>
<comment type="caution">
    <text evidence="3">The sequence shown here is derived from an EMBL/GenBank/DDBJ whole genome shotgun (WGS) entry which is preliminary data.</text>
</comment>
<dbReference type="Proteomes" id="UP001516400">
    <property type="component" value="Unassembled WGS sequence"/>
</dbReference>
<evidence type="ECO:0000313" key="3">
    <source>
        <dbReference type="EMBL" id="KAL3278613.1"/>
    </source>
</evidence>
<dbReference type="EMBL" id="JABFTP020000124">
    <property type="protein sequence ID" value="KAL3278613.1"/>
    <property type="molecule type" value="Genomic_DNA"/>
</dbReference>
<protein>
    <submittedName>
        <fullName evidence="3">Uncharacterized protein</fullName>
    </submittedName>
</protein>
<name>A0ABD2NIP1_9CUCU</name>